<sequence length="357" mass="38163">MPALTDSPSNYTVLVTGANGFVASWIVGILLKRGYTVHGTVRSQARGATLLETYKAYADDGKLKLVIVEDMEKDGAWDEAVKGVDAILHTAAKMGITAVEPKDQIEPTVKGVTGILASAFKYGTSVKRLVCTSTCAAVVETTPTVVSVSESDWNEKSVKACEELGGDAGGVAIYSASKTLAEKGMSESSPAPLWDWYEKHKTEVAWDVAVINPPWIFGPSAHSVKSLDDIALAPQAWYNAVVKGDFMGGSSLNYPSHGWVDVRDTAEAHVLALEVPKAGGERIITCGGSPFVWQDFVDTANSLSPSPYPTVTKGMTGETFRGITFATSKAKDILGMKFRTMEELTRDSLEECARAGI</sequence>
<protein>
    <submittedName>
        <fullName evidence="5">Putative D-lactaldehyde dehydrogenase</fullName>
    </submittedName>
</protein>
<feature type="domain" description="NAD-dependent epimerase/dehydratase" evidence="4">
    <location>
        <begin position="13"/>
        <end position="284"/>
    </location>
</feature>
<evidence type="ECO:0000256" key="3">
    <source>
        <dbReference type="SAM" id="Phobius"/>
    </source>
</evidence>
<dbReference type="InterPro" id="IPR050425">
    <property type="entry name" value="NAD(P)_dehydrat-like"/>
</dbReference>
<dbReference type="InterPro" id="IPR036291">
    <property type="entry name" value="NAD(P)-bd_dom_sf"/>
</dbReference>
<comment type="caution">
    <text evidence="5">The sequence shown here is derived from an EMBL/GenBank/DDBJ whole genome shotgun (WGS) entry which is preliminary data.</text>
</comment>
<feature type="transmembrane region" description="Helical" evidence="3">
    <location>
        <begin position="12"/>
        <end position="31"/>
    </location>
</feature>
<evidence type="ECO:0000313" key="5">
    <source>
        <dbReference type="EMBL" id="KTB30038.1"/>
    </source>
</evidence>
<keyword evidence="1" id="KW-0560">Oxidoreductase</keyword>
<dbReference type="PANTHER" id="PTHR10366">
    <property type="entry name" value="NAD DEPENDENT EPIMERASE/DEHYDRATASE"/>
    <property type="match status" value="1"/>
</dbReference>
<comment type="similarity">
    <text evidence="2">Belongs to the NAD(P)-dependent epimerase/dehydratase family. Dihydroflavonol-4-reductase subfamily.</text>
</comment>
<accession>A0A0W0F160</accession>
<dbReference type="GO" id="GO:0016616">
    <property type="term" value="F:oxidoreductase activity, acting on the CH-OH group of donors, NAD or NADP as acceptor"/>
    <property type="evidence" value="ECO:0007669"/>
    <property type="project" value="TreeGrafter"/>
</dbReference>
<evidence type="ECO:0000313" key="6">
    <source>
        <dbReference type="Proteomes" id="UP000054988"/>
    </source>
</evidence>
<dbReference type="EMBL" id="LATX01002399">
    <property type="protein sequence ID" value="KTB30038.1"/>
    <property type="molecule type" value="Genomic_DNA"/>
</dbReference>
<organism evidence="5 6">
    <name type="scientific">Moniliophthora roreri</name>
    <name type="common">Frosty pod rot fungus</name>
    <name type="synonym">Monilia roreri</name>
    <dbReference type="NCBI Taxonomy" id="221103"/>
    <lineage>
        <taxon>Eukaryota</taxon>
        <taxon>Fungi</taxon>
        <taxon>Dikarya</taxon>
        <taxon>Basidiomycota</taxon>
        <taxon>Agaricomycotina</taxon>
        <taxon>Agaricomycetes</taxon>
        <taxon>Agaricomycetidae</taxon>
        <taxon>Agaricales</taxon>
        <taxon>Marasmiineae</taxon>
        <taxon>Marasmiaceae</taxon>
        <taxon>Moniliophthora</taxon>
    </lineage>
</organism>
<gene>
    <name evidence="5" type="ORF">WG66_17330</name>
</gene>
<evidence type="ECO:0000256" key="2">
    <source>
        <dbReference type="ARBA" id="ARBA00023445"/>
    </source>
</evidence>
<dbReference type="SUPFAM" id="SSF51735">
    <property type="entry name" value="NAD(P)-binding Rossmann-fold domains"/>
    <property type="match status" value="1"/>
</dbReference>
<evidence type="ECO:0000259" key="4">
    <source>
        <dbReference type="Pfam" id="PF01370"/>
    </source>
</evidence>
<keyword evidence="3" id="KW-1133">Transmembrane helix</keyword>
<name>A0A0W0F160_MONRR</name>
<keyword evidence="3" id="KW-0812">Transmembrane</keyword>
<evidence type="ECO:0000256" key="1">
    <source>
        <dbReference type="ARBA" id="ARBA00023002"/>
    </source>
</evidence>
<dbReference type="eggNOG" id="KOG1502">
    <property type="taxonomic scope" value="Eukaryota"/>
</dbReference>
<dbReference type="Pfam" id="PF01370">
    <property type="entry name" value="Epimerase"/>
    <property type="match status" value="1"/>
</dbReference>
<dbReference type="Proteomes" id="UP000054988">
    <property type="component" value="Unassembled WGS sequence"/>
</dbReference>
<dbReference type="InterPro" id="IPR001509">
    <property type="entry name" value="Epimerase_deHydtase"/>
</dbReference>
<dbReference type="Gene3D" id="3.40.50.720">
    <property type="entry name" value="NAD(P)-binding Rossmann-like Domain"/>
    <property type="match status" value="1"/>
</dbReference>
<reference evidence="5 6" key="1">
    <citation type="submission" date="2015-12" db="EMBL/GenBank/DDBJ databases">
        <title>Draft genome sequence of Moniliophthora roreri, the causal agent of frosty pod rot of cacao.</title>
        <authorList>
            <person name="Aime M.C."/>
            <person name="Diaz-Valderrama J.R."/>
            <person name="Kijpornyongpan T."/>
            <person name="Phillips-Mora W."/>
        </authorList>
    </citation>
    <scope>NUCLEOTIDE SEQUENCE [LARGE SCALE GENOMIC DNA]</scope>
    <source>
        <strain evidence="5 6">MCA 2952</strain>
    </source>
</reference>
<dbReference type="PANTHER" id="PTHR10366:SF564">
    <property type="entry name" value="STEROL-4-ALPHA-CARBOXYLATE 3-DEHYDROGENASE, DECARBOXYLATING"/>
    <property type="match status" value="1"/>
</dbReference>
<keyword evidence="3" id="KW-0472">Membrane</keyword>
<proteinExistence type="inferred from homology"/>
<dbReference type="AlphaFoldDB" id="A0A0W0F160"/>